<evidence type="ECO:0000313" key="4">
    <source>
        <dbReference type="Proteomes" id="UP000305131"/>
    </source>
</evidence>
<feature type="domain" description="Alpha/beta hydrolase fold-3" evidence="2">
    <location>
        <begin position="34"/>
        <end position="234"/>
    </location>
</feature>
<dbReference type="Proteomes" id="UP000305131">
    <property type="component" value="Unassembled WGS sequence"/>
</dbReference>
<dbReference type="EMBL" id="VAUP01000031">
    <property type="protein sequence ID" value="TLX42109.1"/>
    <property type="molecule type" value="Genomic_DNA"/>
</dbReference>
<dbReference type="Gene3D" id="3.40.50.1820">
    <property type="entry name" value="alpha/beta hydrolase"/>
    <property type="match status" value="1"/>
</dbReference>
<protein>
    <submittedName>
        <fullName evidence="3">Alpha/beta hydrolase</fullName>
    </submittedName>
</protein>
<reference evidence="3 4" key="1">
    <citation type="submission" date="2019-05" db="EMBL/GenBank/DDBJ databases">
        <authorList>
            <person name="Zhou X."/>
        </authorList>
    </citation>
    <scope>NUCLEOTIDE SEQUENCE [LARGE SCALE GENOMIC DNA]</scope>
    <source>
        <strain evidence="3 4">DSM 432</strain>
    </source>
</reference>
<dbReference type="InterPro" id="IPR013094">
    <property type="entry name" value="AB_hydrolase_3"/>
</dbReference>
<dbReference type="PANTHER" id="PTHR48081:SF8">
    <property type="entry name" value="ALPHA_BETA HYDROLASE FOLD-3 DOMAIN-CONTAINING PROTEIN-RELATED"/>
    <property type="match status" value="1"/>
</dbReference>
<dbReference type="PANTHER" id="PTHR48081">
    <property type="entry name" value="AB HYDROLASE SUPERFAMILY PROTEIN C4A8.06C"/>
    <property type="match status" value="1"/>
</dbReference>
<sequence length="276" mass="28949">MAPHWQETSLQTQAGPMPARLYGVRPGKGAVPLILHLHGGAFTGGTLDCGAYIAALLAEAGAVVVSADYPLACEHPFPFALTAAFGALSALYSRRTEFAGRNAPLYVAGEESGGNLAAGLAMMARDQQAPPLAGQILISPMLDPSLATASLRAAEAGTCGCKWADGWQTYLGSPEKAAHPYAAPLASSRLQGLPPALVVSAQDCPMRDESARYAGALEKAGVATELHILPGPTHWPEGISAPPEKPESWAEAMRTLFSRFFESSRPRRRKPAPAVL</sequence>
<keyword evidence="1 3" id="KW-0378">Hydrolase</keyword>
<gene>
    <name evidence="3" type="ORF">FBQ73_14725</name>
</gene>
<dbReference type="InterPro" id="IPR029058">
    <property type="entry name" value="AB_hydrolase_fold"/>
</dbReference>
<accession>A0A6C1KCW2</accession>
<dbReference type="InterPro" id="IPR050300">
    <property type="entry name" value="GDXG_lipolytic_enzyme"/>
</dbReference>
<dbReference type="GO" id="GO:0016787">
    <property type="term" value="F:hydrolase activity"/>
    <property type="evidence" value="ECO:0007669"/>
    <property type="project" value="UniProtKB-KW"/>
</dbReference>
<evidence type="ECO:0000313" key="3">
    <source>
        <dbReference type="EMBL" id="TLX42109.1"/>
    </source>
</evidence>
<proteinExistence type="predicted"/>
<evidence type="ECO:0000259" key="2">
    <source>
        <dbReference type="Pfam" id="PF07859"/>
    </source>
</evidence>
<dbReference type="OrthoDB" id="9806180at2"/>
<dbReference type="SUPFAM" id="SSF53474">
    <property type="entry name" value="alpha/beta-Hydrolases"/>
    <property type="match status" value="1"/>
</dbReference>
<dbReference type="AlphaFoldDB" id="A0A6C1KCW2"/>
<organism evidence="3 4">
    <name type="scientific">Xanthobacter autotrophicus</name>
    <dbReference type="NCBI Taxonomy" id="280"/>
    <lineage>
        <taxon>Bacteria</taxon>
        <taxon>Pseudomonadati</taxon>
        <taxon>Pseudomonadota</taxon>
        <taxon>Alphaproteobacteria</taxon>
        <taxon>Hyphomicrobiales</taxon>
        <taxon>Xanthobacteraceae</taxon>
        <taxon>Xanthobacter</taxon>
    </lineage>
</organism>
<evidence type="ECO:0000256" key="1">
    <source>
        <dbReference type="ARBA" id="ARBA00022801"/>
    </source>
</evidence>
<dbReference type="Pfam" id="PF07859">
    <property type="entry name" value="Abhydrolase_3"/>
    <property type="match status" value="1"/>
</dbReference>
<comment type="caution">
    <text evidence="3">The sequence shown here is derived from an EMBL/GenBank/DDBJ whole genome shotgun (WGS) entry which is preliminary data.</text>
</comment>
<name>A0A6C1KCW2_XANAU</name>